<accession>A0A7W8F5W8</accession>
<comment type="caution">
    <text evidence="1">The sequence shown here is derived from an EMBL/GenBank/DDBJ whole genome shotgun (WGS) entry which is preliminary data.</text>
</comment>
<name>A0A7W8F5W8_9ACTN</name>
<dbReference type="EMBL" id="JACHJE010000002">
    <property type="protein sequence ID" value="MBB5124368.1"/>
    <property type="molecule type" value="Genomic_DNA"/>
</dbReference>
<reference evidence="1 2" key="1">
    <citation type="submission" date="2020-08" db="EMBL/GenBank/DDBJ databases">
        <title>Genomic Encyclopedia of Type Strains, Phase III (KMG-III): the genomes of soil and plant-associated and newly described type strains.</title>
        <authorList>
            <person name="Whitman W."/>
        </authorList>
    </citation>
    <scope>NUCLEOTIDE SEQUENCE [LARGE SCALE GENOMIC DNA]</scope>
    <source>
        <strain evidence="1 2">CECT 3226</strain>
    </source>
</reference>
<dbReference type="Proteomes" id="UP000568022">
    <property type="component" value="Unassembled WGS sequence"/>
</dbReference>
<evidence type="ECO:0000313" key="1">
    <source>
        <dbReference type="EMBL" id="MBB5124368.1"/>
    </source>
</evidence>
<keyword evidence="2" id="KW-1185">Reference proteome</keyword>
<proteinExistence type="predicted"/>
<organism evidence="1 2">
    <name type="scientific">Streptomyces griseoloalbus</name>
    <dbReference type="NCBI Taxonomy" id="67303"/>
    <lineage>
        <taxon>Bacteria</taxon>
        <taxon>Bacillati</taxon>
        <taxon>Actinomycetota</taxon>
        <taxon>Actinomycetes</taxon>
        <taxon>Kitasatosporales</taxon>
        <taxon>Streptomycetaceae</taxon>
        <taxon>Streptomyces</taxon>
    </lineage>
</organism>
<protein>
    <submittedName>
        <fullName evidence="1">Uncharacterized protein</fullName>
    </submittedName>
</protein>
<gene>
    <name evidence="1" type="ORF">FHS32_001096</name>
</gene>
<dbReference type="AlphaFoldDB" id="A0A7W8F5W8"/>
<sequence length="59" mass="6675">MRVPYPEFQSCTSKRYVSKKPRHATPARYSGACFEPELRAAADRGEVVLVDPQRLYTGS</sequence>
<evidence type="ECO:0000313" key="2">
    <source>
        <dbReference type="Proteomes" id="UP000568022"/>
    </source>
</evidence>